<dbReference type="AlphaFoldDB" id="A0A5J4U0Y3"/>
<feature type="non-terminal residue" evidence="2">
    <location>
        <position position="1"/>
    </location>
</feature>
<protein>
    <submittedName>
        <fullName evidence="2">Uncharacterized protein</fullName>
    </submittedName>
</protein>
<reference evidence="2 3" key="1">
    <citation type="submission" date="2019-03" db="EMBL/GenBank/DDBJ databases">
        <title>Single cell metagenomics reveals metabolic interactions within the superorganism composed of flagellate Streblomastix strix and complex community of Bacteroidetes bacteria on its surface.</title>
        <authorList>
            <person name="Treitli S.C."/>
            <person name="Kolisko M."/>
            <person name="Husnik F."/>
            <person name="Keeling P."/>
            <person name="Hampl V."/>
        </authorList>
    </citation>
    <scope>NUCLEOTIDE SEQUENCE [LARGE SCALE GENOMIC DNA]</scope>
    <source>
        <strain evidence="2">ST1C</strain>
    </source>
</reference>
<feature type="compositionally biased region" description="Basic and acidic residues" evidence="1">
    <location>
        <begin position="459"/>
        <end position="476"/>
    </location>
</feature>
<dbReference type="EMBL" id="SNRW01022437">
    <property type="protein sequence ID" value="KAA6363820.1"/>
    <property type="molecule type" value="Genomic_DNA"/>
</dbReference>
<proteinExistence type="predicted"/>
<gene>
    <name evidence="2" type="ORF">EZS28_040653</name>
</gene>
<dbReference type="Proteomes" id="UP000324800">
    <property type="component" value="Unassembled WGS sequence"/>
</dbReference>
<feature type="compositionally biased region" description="Polar residues" evidence="1">
    <location>
        <begin position="379"/>
        <end position="389"/>
    </location>
</feature>
<evidence type="ECO:0000313" key="3">
    <source>
        <dbReference type="Proteomes" id="UP000324800"/>
    </source>
</evidence>
<accession>A0A5J4U0Y3</accession>
<sequence length="512" mass="59344">NSSYFDYSFDGSYNFVDENDRKSSLPLPCLMIQSEEQLFSEEEYSQLNVHQLVSQRERIRSSLVGTFEKMKVVINFIFKSDIILTPDRDAELKTLQRAKSIVHLLFDHLSQDIPEAVVISASITLALVECDLVGAVGQRNNGRHGVIPPDSISACELMHRMIRRVNLLCDGKFGGIPNGMRRVEQHKDVLMTIIDISKISSNLLDDFGNKCEIQNKQFAAELQTHFEIFCTDMNSLINSGTRTSTLNTEQKSEEQGQKRIRYSEDPKELIDEQEGKMEQGFQYFQDIPISNINESIRDDIAFPFLLFERFCTLNRIMINQLQDQHRTEKTKKMFLFATILENYGKDNRNKRLGMNIRRNQRQKMKQTNKNQSSEKEEISQQGGDESFQSQVDNAIMEQEKEEEETEQLKFVYMGRKKIAIHFLSNTETIREIEKIVLGERGTEQSEYLPWWCTIKVGKDSGKKEKSNQAFTKKDGEWGSDNSTDQESNIEHDLESEEEEEGQFVMKPVKRKR</sequence>
<comment type="caution">
    <text evidence="2">The sequence shown here is derived from an EMBL/GenBank/DDBJ whole genome shotgun (WGS) entry which is preliminary data.</text>
</comment>
<evidence type="ECO:0000256" key="1">
    <source>
        <dbReference type="SAM" id="MobiDB-lite"/>
    </source>
</evidence>
<name>A0A5J4U0Y3_9EUKA</name>
<organism evidence="2 3">
    <name type="scientific">Streblomastix strix</name>
    <dbReference type="NCBI Taxonomy" id="222440"/>
    <lineage>
        <taxon>Eukaryota</taxon>
        <taxon>Metamonada</taxon>
        <taxon>Preaxostyla</taxon>
        <taxon>Oxymonadida</taxon>
        <taxon>Streblomastigidae</taxon>
        <taxon>Streblomastix</taxon>
    </lineage>
</organism>
<feature type="region of interest" description="Disordered" evidence="1">
    <location>
        <begin position="459"/>
        <end position="512"/>
    </location>
</feature>
<evidence type="ECO:0000313" key="2">
    <source>
        <dbReference type="EMBL" id="KAA6363820.1"/>
    </source>
</evidence>
<feature type="region of interest" description="Disordered" evidence="1">
    <location>
        <begin position="350"/>
        <end position="389"/>
    </location>
</feature>